<evidence type="ECO:0000256" key="6">
    <source>
        <dbReference type="ARBA" id="ARBA00022691"/>
    </source>
</evidence>
<organism evidence="8 9">
    <name type="scientific">candidate division WWE3 bacterium RIFCSPHIGHO2_01_FULL_48_15</name>
    <dbReference type="NCBI Taxonomy" id="1802619"/>
    <lineage>
        <taxon>Bacteria</taxon>
        <taxon>Katanobacteria</taxon>
    </lineage>
</organism>
<evidence type="ECO:0000313" key="8">
    <source>
        <dbReference type="EMBL" id="OGC54496.1"/>
    </source>
</evidence>
<dbReference type="EMBL" id="MEVC01000021">
    <property type="protein sequence ID" value="OGC54496.1"/>
    <property type="molecule type" value="Genomic_DNA"/>
</dbReference>
<gene>
    <name evidence="7" type="primary">pcm</name>
    <name evidence="8" type="ORF">A2797_00585</name>
</gene>
<keyword evidence="6 7" id="KW-0949">S-adenosyl-L-methionine</keyword>
<dbReference type="EC" id="2.1.1.77" evidence="7"/>
<dbReference type="GO" id="GO:0030091">
    <property type="term" value="P:protein repair"/>
    <property type="evidence" value="ECO:0007669"/>
    <property type="project" value="UniProtKB-UniRule"/>
</dbReference>
<dbReference type="PANTHER" id="PTHR11579:SF0">
    <property type="entry name" value="PROTEIN-L-ISOASPARTATE(D-ASPARTATE) O-METHYLTRANSFERASE"/>
    <property type="match status" value="1"/>
</dbReference>
<name>A0A1F4VB99_UNCKA</name>
<comment type="similarity">
    <text evidence="2 7">Belongs to the methyltransferase superfamily. L-isoaspartyl/D-aspartyl protein methyltransferase family.</text>
</comment>
<dbReference type="Gene3D" id="3.40.50.150">
    <property type="entry name" value="Vaccinia Virus protein VP39"/>
    <property type="match status" value="1"/>
</dbReference>
<comment type="catalytic activity">
    <reaction evidence="7">
        <text>[protein]-L-isoaspartate + S-adenosyl-L-methionine = [protein]-L-isoaspartate alpha-methyl ester + S-adenosyl-L-homocysteine</text>
        <dbReference type="Rhea" id="RHEA:12705"/>
        <dbReference type="Rhea" id="RHEA-COMP:12143"/>
        <dbReference type="Rhea" id="RHEA-COMP:12144"/>
        <dbReference type="ChEBI" id="CHEBI:57856"/>
        <dbReference type="ChEBI" id="CHEBI:59789"/>
        <dbReference type="ChEBI" id="CHEBI:90596"/>
        <dbReference type="ChEBI" id="CHEBI:90598"/>
        <dbReference type="EC" id="2.1.1.77"/>
    </reaction>
</comment>
<feature type="active site" evidence="7">
    <location>
        <position position="63"/>
    </location>
</feature>
<dbReference type="SUPFAM" id="SSF53335">
    <property type="entry name" value="S-adenosyl-L-methionine-dependent methyltransferases"/>
    <property type="match status" value="1"/>
</dbReference>
<dbReference type="FunFam" id="3.40.50.150:FF:000010">
    <property type="entry name" value="Protein-L-isoaspartate O-methyltransferase"/>
    <property type="match status" value="1"/>
</dbReference>
<dbReference type="AlphaFoldDB" id="A0A1F4VB99"/>
<dbReference type="GO" id="GO:0005737">
    <property type="term" value="C:cytoplasm"/>
    <property type="evidence" value="ECO:0007669"/>
    <property type="project" value="UniProtKB-SubCell"/>
</dbReference>
<evidence type="ECO:0000256" key="3">
    <source>
        <dbReference type="ARBA" id="ARBA00022490"/>
    </source>
</evidence>
<dbReference type="Proteomes" id="UP000179005">
    <property type="component" value="Unassembled WGS sequence"/>
</dbReference>
<dbReference type="InterPro" id="IPR029063">
    <property type="entry name" value="SAM-dependent_MTases_sf"/>
</dbReference>
<reference evidence="8 9" key="1">
    <citation type="journal article" date="2016" name="Nat. Commun.">
        <title>Thousands of microbial genomes shed light on interconnected biogeochemical processes in an aquifer system.</title>
        <authorList>
            <person name="Anantharaman K."/>
            <person name="Brown C.T."/>
            <person name="Hug L.A."/>
            <person name="Sharon I."/>
            <person name="Castelle C.J."/>
            <person name="Probst A.J."/>
            <person name="Thomas B.C."/>
            <person name="Singh A."/>
            <person name="Wilkins M.J."/>
            <person name="Karaoz U."/>
            <person name="Brodie E.L."/>
            <person name="Williams K.H."/>
            <person name="Hubbard S.S."/>
            <person name="Banfield J.F."/>
        </authorList>
    </citation>
    <scope>NUCLEOTIDE SEQUENCE [LARGE SCALE GENOMIC DNA]</scope>
</reference>
<dbReference type="InterPro" id="IPR000682">
    <property type="entry name" value="PCMT"/>
</dbReference>
<evidence type="ECO:0000313" key="9">
    <source>
        <dbReference type="Proteomes" id="UP000179005"/>
    </source>
</evidence>
<keyword evidence="5 7" id="KW-0808">Transferase</keyword>
<proteinExistence type="inferred from homology"/>
<dbReference type="PANTHER" id="PTHR11579">
    <property type="entry name" value="PROTEIN-L-ISOASPARTATE O-METHYLTRANSFERASE"/>
    <property type="match status" value="1"/>
</dbReference>
<dbReference type="GO" id="GO:0032259">
    <property type="term" value="P:methylation"/>
    <property type="evidence" value="ECO:0007669"/>
    <property type="project" value="UniProtKB-KW"/>
</dbReference>
<dbReference type="Pfam" id="PF01135">
    <property type="entry name" value="PCMT"/>
    <property type="match status" value="1"/>
</dbReference>
<dbReference type="NCBIfam" id="TIGR00080">
    <property type="entry name" value="pimt"/>
    <property type="match status" value="1"/>
</dbReference>
<evidence type="ECO:0000256" key="4">
    <source>
        <dbReference type="ARBA" id="ARBA00022603"/>
    </source>
</evidence>
<comment type="caution">
    <text evidence="8">The sequence shown here is derived from an EMBL/GenBank/DDBJ whole genome shotgun (WGS) entry which is preliminary data.</text>
</comment>
<comment type="subcellular location">
    <subcellularLocation>
        <location evidence="1 7">Cytoplasm</location>
    </subcellularLocation>
</comment>
<keyword evidence="3 7" id="KW-0963">Cytoplasm</keyword>
<protein>
    <recommendedName>
        <fullName evidence="7">Protein-L-isoaspartate O-methyltransferase</fullName>
        <ecNumber evidence="7">2.1.1.77</ecNumber>
    </recommendedName>
    <alternativeName>
        <fullName evidence="7">L-isoaspartyl protein carboxyl methyltransferase</fullName>
    </alternativeName>
    <alternativeName>
        <fullName evidence="7">Protein L-isoaspartyl methyltransferase</fullName>
    </alternativeName>
    <alternativeName>
        <fullName evidence="7">Protein-beta-aspartate methyltransferase</fullName>
        <shortName evidence="7">PIMT</shortName>
    </alternativeName>
</protein>
<evidence type="ECO:0000256" key="5">
    <source>
        <dbReference type="ARBA" id="ARBA00022679"/>
    </source>
</evidence>
<keyword evidence="4 7" id="KW-0489">Methyltransferase</keyword>
<comment type="function">
    <text evidence="7">Catalyzes the methyl esterification of L-isoaspartyl residues in peptides and proteins that result from spontaneous decomposition of normal L-aspartyl and L-asparaginyl residues. It plays a role in the repair and/or degradation of damaged proteins.</text>
</comment>
<evidence type="ECO:0000256" key="2">
    <source>
        <dbReference type="ARBA" id="ARBA00005369"/>
    </source>
</evidence>
<dbReference type="STRING" id="1802619.A2797_00585"/>
<accession>A0A1F4VB99</accession>
<dbReference type="CDD" id="cd02440">
    <property type="entry name" value="AdoMet_MTases"/>
    <property type="match status" value="1"/>
</dbReference>
<dbReference type="NCBIfam" id="NF001453">
    <property type="entry name" value="PRK00312.1"/>
    <property type="match status" value="1"/>
</dbReference>
<sequence>MMKDLSKAKEIMLKEHLESRGIINPRVISAFRDVPREQFVPREIRELSYEDMPLEIGSGQTISQPYTASFMTQLLDPKPDDIVLEVGTGSGYQAAILSRLVKKVYTIERFEELAEKAKEVLKSLGYKNVEVIVGDGSKGLPSVALAKDGFDGIIVTAGAPKIPQPLIDQLKIGGRLVIPIGTDAQTMTKITRTGKSLPAVRQETFRGFRFVPLVGKHGFAI</sequence>
<dbReference type="HAMAP" id="MF_00090">
    <property type="entry name" value="PIMT"/>
    <property type="match status" value="1"/>
</dbReference>
<evidence type="ECO:0000256" key="1">
    <source>
        <dbReference type="ARBA" id="ARBA00004496"/>
    </source>
</evidence>
<dbReference type="GO" id="GO:0004719">
    <property type="term" value="F:protein-L-isoaspartate (D-aspartate) O-methyltransferase activity"/>
    <property type="evidence" value="ECO:0007669"/>
    <property type="project" value="UniProtKB-UniRule"/>
</dbReference>
<evidence type="ECO:0000256" key="7">
    <source>
        <dbReference type="HAMAP-Rule" id="MF_00090"/>
    </source>
</evidence>